<accession>A0A167G8S6</accession>
<evidence type="ECO:0000256" key="3">
    <source>
        <dbReference type="PROSITE-ProRule" id="PRU00339"/>
    </source>
</evidence>
<reference evidence="8 9" key="1">
    <citation type="submission" date="2016-04" db="EMBL/GenBank/DDBJ databases">
        <title>Complete genome sequence of Dokdonella koreensis DS-123T.</title>
        <authorList>
            <person name="Kim J.F."/>
            <person name="Lee H."/>
            <person name="Kwak M.-J."/>
        </authorList>
    </citation>
    <scope>NUCLEOTIDE SEQUENCE [LARGE SCALE GENOMIC DNA]</scope>
    <source>
        <strain evidence="8 9">DS-123</strain>
    </source>
</reference>
<name>A0A167G8S6_9GAMM</name>
<dbReference type="InterPro" id="IPR019734">
    <property type="entry name" value="TPR_rpt"/>
</dbReference>
<protein>
    <submittedName>
        <fullName evidence="8">Cytochrome c-type biogenesis protein CcmI/CcmH</fullName>
    </submittedName>
</protein>
<dbReference type="InterPro" id="IPR051263">
    <property type="entry name" value="C-type_cytochrome_biogenesis"/>
</dbReference>
<dbReference type="SMART" id="SM00028">
    <property type="entry name" value="TPR"/>
    <property type="match status" value="2"/>
</dbReference>
<feature type="domain" description="Cytochrome c-type biogenesis protein H TPR" evidence="7">
    <location>
        <begin position="125"/>
        <end position="249"/>
    </location>
</feature>
<dbReference type="Pfam" id="PF23914">
    <property type="entry name" value="TPR_CcmH_CycH"/>
    <property type="match status" value="1"/>
</dbReference>
<dbReference type="InterPro" id="IPR056413">
    <property type="entry name" value="TPR_CcmH_CycH"/>
</dbReference>
<feature type="domain" description="SHOCT" evidence="5">
    <location>
        <begin position="38"/>
        <end position="63"/>
    </location>
</feature>
<feature type="domain" description="Cytochrome c-type biogenesis protein H Ig-like" evidence="6">
    <location>
        <begin position="302"/>
        <end position="409"/>
    </location>
</feature>
<evidence type="ECO:0000256" key="4">
    <source>
        <dbReference type="SAM" id="Phobius"/>
    </source>
</evidence>
<feature type="transmembrane region" description="Helical" evidence="4">
    <location>
        <begin position="78"/>
        <end position="99"/>
    </location>
</feature>
<proteinExistence type="predicted"/>
<dbReference type="STRING" id="1300342.I596_233"/>
<evidence type="ECO:0000313" key="8">
    <source>
        <dbReference type="EMBL" id="ANB16272.1"/>
    </source>
</evidence>
<dbReference type="Gene3D" id="1.25.40.10">
    <property type="entry name" value="Tetratricopeptide repeat domain"/>
    <property type="match status" value="1"/>
</dbReference>
<evidence type="ECO:0000259" key="6">
    <source>
        <dbReference type="Pfam" id="PF23892"/>
    </source>
</evidence>
<dbReference type="AlphaFoldDB" id="A0A167G8S6"/>
<dbReference type="RefSeq" id="WP_150131951.1">
    <property type="nucleotide sequence ID" value="NZ_CP015249.1"/>
</dbReference>
<keyword evidence="4" id="KW-0812">Transmembrane</keyword>
<keyword evidence="4" id="KW-0472">Membrane</keyword>
<dbReference type="InterPro" id="IPR018649">
    <property type="entry name" value="SHOCT"/>
</dbReference>
<dbReference type="PANTHER" id="PTHR47870:SF4">
    <property type="entry name" value="CYTOCHROME C-TYPE BIOGENESIS PROTEIN CYCH"/>
    <property type="match status" value="1"/>
</dbReference>
<dbReference type="InterPro" id="IPR056412">
    <property type="entry name" value="Ig_CycH"/>
</dbReference>
<evidence type="ECO:0000313" key="9">
    <source>
        <dbReference type="Proteomes" id="UP000076830"/>
    </source>
</evidence>
<dbReference type="GO" id="GO:0005886">
    <property type="term" value="C:plasma membrane"/>
    <property type="evidence" value="ECO:0007669"/>
    <property type="project" value="TreeGrafter"/>
</dbReference>
<keyword evidence="1" id="KW-0677">Repeat</keyword>
<dbReference type="PANTHER" id="PTHR47870">
    <property type="entry name" value="CYTOCHROME C-TYPE BIOGENESIS PROTEIN CCMH"/>
    <property type="match status" value="1"/>
</dbReference>
<dbReference type="KEGG" id="dko:I596_233"/>
<evidence type="ECO:0000256" key="1">
    <source>
        <dbReference type="ARBA" id="ARBA00022737"/>
    </source>
</evidence>
<feature type="transmembrane region" description="Helical" evidence="4">
    <location>
        <begin position="6"/>
        <end position="25"/>
    </location>
</feature>
<organism evidence="8 9">
    <name type="scientific">Dokdonella koreensis DS-123</name>
    <dbReference type="NCBI Taxonomy" id="1300342"/>
    <lineage>
        <taxon>Bacteria</taxon>
        <taxon>Pseudomonadati</taxon>
        <taxon>Pseudomonadota</taxon>
        <taxon>Gammaproteobacteria</taxon>
        <taxon>Lysobacterales</taxon>
        <taxon>Rhodanobacteraceae</taxon>
        <taxon>Dokdonella</taxon>
    </lineage>
</organism>
<dbReference type="Proteomes" id="UP000076830">
    <property type="component" value="Chromosome"/>
</dbReference>
<dbReference type="OrthoDB" id="9776053at2"/>
<feature type="repeat" description="TPR" evidence="3">
    <location>
        <begin position="143"/>
        <end position="176"/>
    </location>
</feature>
<keyword evidence="2 3" id="KW-0802">TPR repeat</keyword>
<dbReference type="Pfam" id="PF09851">
    <property type="entry name" value="SHOCT"/>
    <property type="match status" value="1"/>
</dbReference>
<keyword evidence="4" id="KW-1133">Transmembrane helix</keyword>
<evidence type="ECO:0000256" key="2">
    <source>
        <dbReference type="ARBA" id="ARBA00022803"/>
    </source>
</evidence>
<dbReference type="SUPFAM" id="SSF48452">
    <property type="entry name" value="TPR-like"/>
    <property type="match status" value="1"/>
</dbReference>
<dbReference type="Pfam" id="PF23892">
    <property type="entry name" value="Ig_CycH"/>
    <property type="match status" value="1"/>
</dbReference>
<evidence type="ECO:0000259" key="5">
    <source>
        <dbReference type="Pfam" id="PF09851"/>
    </source>
</evidence>
<evidence type="ECO:0000259" key="7">
    <source>
        <dbReference type="Pfam" id="PF23914"/>
    </source>
</evidence>
<sequence>MTPSFLLLAALMIAAALAIVLVPLLRRRGATTGPDVRALRALDQARAAGVLSDEEYAAKRAALPAVATGSARPARSTFATLLLVALLLPVSAIVLYRVVGTPEALDPAALTAAAPGDEHAMGMGMDQAVAGLVAKLEKSPDDATGWALLGRAYQSMQRFAEARDALKRAHDLLPEDNNLLVEYAQALALSGPEQRIEGTSRTLLDRALAADPANQRALWLLGISEYQAQRYPQAIDAWNRVLAQLPAGSNVAQSIQDRIADARRLGGLPEAPAAAAAPGAPGIGTTAPDAAPSAATVDGPRLTIQVALDPKLADRLAPDATLFVFARAAEGPPMPLAIQRLTAGQLPLTVTLDESNGMLPNMKLSMFPKVVVGARISRSGQATPQSGDLQTLSAPLDVLHKAPIVLTIDQVVP</sequence>
<dbReference type="PROSITE" id="PS50005">
    <property type="entry name" value="TPR"/>
    <property type="match status" value="1"/>
</dbReference>
<dbReference type="InterPro" id="IPR011990">
    <property type="entry name" value="TPR-like_helical_dom_sf"/>
</dbReference>
<dbReference type="EMBL" id="CP015249">
    <property type="protein sequence ID" value="ANB16272.1"/>
    <property type="molecule type" value="Genomic_DNA"/>
</dbReference>
<gene>
    <name evidence="8" type="ORF">I596_233</name>
</gene>
<keyword evidence="9" id="KW-1185">Reference proteome</keyword>